<name>A0A9Q0R869_ANAIG</name>
<gene>
    <name evidence="1" type="ORF">M0811_01730</name>
</gene>
<evidence type="ECO:0000313" key="1">
    <source>
        <dbReference type="EMBL" id="KAJ5070749.1"/>
    </source>
</evidence>
<organism evidence="1 2">
    <name type="scientific">Anaeramoeba ignava</name>
    <name type="common">Anaerobic marine amoeba</name>
    <dbReference type="NCBI Taxonomy" id="1746090"/>
    <lineage>
        <taxon>Eukaryota</taxon>
        <taxon>Metamonada</taxon>
        <taxon>Anaeramoebidae</taxon>
        <taxon>Anaeramoeba</taxon>
    </lineage>
</organism>
<evidence type="ECO:0000313" key="2">
    <source>
        <dbReference type="Proteomes" id="UP001149090"/>
    </source>
</evidence>
<keyword evidence="2" id="KW-1185">Reference proteome</keyword>
<dbReference type="Proteomes" id="UP001149090">
    <property type="component" value="Unassembled WGS sequence"/>
</dbReference>
<accession>A0A9Q0R869</accession>
<sequence>MDSFLFSEQKQQVVELLLANISLKIENLNYFSILIQFLFRSEIPVECFLKQNDEWIPCFLFFTNEKLKLIRSKTKQKILSIYLLNNTRFQANHLQEVENIISITPYMQKTSLIKFPQEFQSKVILDVLRIILACNQIEMDLNNFSNINKSSELLDEKQFIAAMIIYHWARKTAKFKVNFNEKKVDLIIKQNKVIISSPPTIKTRIPIQLNFRIFKNLQDSKKFKIKTIGKTMDQKKEKSFEISCENEESRDYLISLISLKFRIPSLKFIHHLFSLNQGTNKIDNSNLFEWSSSIKFNTQKILQDMNILIGTQQLKLNIFLFYKKIPATILLEKDYFYIERLNGDNFKCKYEDATLLMNKKFTSVLLLEIQVNLNI</sequence>
<reference evidence="1" key="1">
    <citation type="submission" date="2022-10" db="EMBL/GenBank/DDBJ databases">
        <title>Novel sulphate-reducing endosymbionts in the free-living metamonad Anaeramoeba.</title>
        <authorList>
            <person name="Jerlstrom-Hultqvist J."/>
            <person name="Cepicka I."/>
            <person name="Gallot-Lavallee L."/>
            <person name="Salas-Leiva D."/>
            <person name="Curtis B.A."/>
            <person name="Zahonova K."/>
            <person name="Pipaliya S."/>
            <person name="Dacks J."/>
            <person name="Roger A.J."/>
        </authorList>
    </citation>
    <scope>NUCLEOTIDE SEQUENCE</scope>
    <source>
        <strain evidence="1">BMAN</strain>
    </source>
</reference>
<proteinExistence type="predicted"/>
<dbReference type="EMBL" id="JAPDFW010000092">
    <property type="protein sequence ID" value="KAJ5070749.1"/>
    <property type="molecule type" value="Genomic_DNA"/>
</dbReference>
<protein>
    <submittedName>
        <fullName evidence="1">Uncharacterized protein</fullName>
    </submittedName>
</protein>
<dbReference type="AlphaFoldDB" id="A0A9Q0R869"/>
<comment type="caution">
    <text evidence="1">The sequence shown here is derived from an EMBL/GenBank/DDBJ whole genome shotgun (WGS) entry which is preliminary data.</text>
</comment>